<organism evidence="2 3">
    <name type="scientific">Phaeosphaeria nodorum (strain SN15 / ATCC MYA-4574 / FGSC 10173)</name>
    <name type="common">Glume blotch fungus</name>
    <name type="synonym">Parastagonospora nodorum</name>
    <dbReference type="NCBI Taxonomy" id="321614"/>
    <lineage>
        <taxon>Eukaryota</taxon>
        <taxon>Fungi</taxon>
        <taxon>Dikarya</taxon>
        <taxon>Ascomycota</taxon>
        <taxon>Pezizomycotina</taxon>
        <taxon>Dothideomycetes</taxon>
        <taxon>Pleosporomycetidae</taxon>
        <taxon>Pleosporales</taxon>
        <taxon>Pleosporineae</taxon>
        <taxon>Phaeosphaeriaceae</taxon>
        <taxon>Parastagonospora</taxon>
    </lineage>
</organism>
<proteinExistence type="predicted"/>
<evidence type="ECO:0000313" key="3">
    <source>
        <dbReference type="Proteomes" id="UP000663193"/>
    </source>
</evidence>
<accession>A0A7U2HW74</accession>
<dbReference type="Proteomes" id="UP000663193">
    <property type="component" value="Chromosome 1"/>
</dbReference>
<feature type="region of interest" description="Disordered" evidence="1">
    <location>
        <begin position="41"/>
        <end position="60"/>
    </location>
</feature>
<evidence type="ECO:0000256" key="1">
    <source>
        <dbReference type="SAM" id="MobiDB-lite"/>
    </source>
</evidence>
<sequence length="60" mass="7000">MHFRRRVPWIYDTFTAARPRLDRKGVNDDLPLILSEANVRPEEHNASRGWQGEYGSSTKT</sequence>
<gene>
    <name evidence="2" type="ORF">JI435_425330</name>
</gene>
<keyword evidence="3" id="KW-1185">Reference proteome</keyword>
<dbReference type="EMBL" id="CP069023">
    <property type="protein sequence ID" value="QRC90417.1"/>
    <property type="molecule type" value="Genomic_DNA"/>
</dbReference>
<name>A0A7U2HW74_PHANO</name>
<evidence type="ECO:0000313" key="2">
    <source>
        <dbReference type="EMBL" id="QRC90417.1"/>
    </source>
</evidence>
<reference evidence="3" key="1">
    <citation type="journal article" date="2021" name="BMC Genomics">
        <title>Chromosome-level genome assembly and manually-curated proteome of model necrotroph Parastagonospora nodorum Sn15 reveals a genome-wide trove of candidate effector homologs, and redundancy of virulence-related functions within an accessory chromosome.</title>
        <authorList>
            <person name="Bertazzoni S."/>
            <person name="Jones D.A.B."/>
            <person name="Phan H.T."/>
            <person name="Tan K.-C."/>
            <person name="Hane J.K."/>
        </authorList>
    </citation>
    <scope>NUCLEOTIDE SEQUENCE [LARGE SCALE GENOMIC DNA]</scope>
    <source>
        <strain evidence="3">SN15 / ATCC MYA-4574 / FGSC 10173)</strain>
    </source>
</reference>
<dbReference type="AlphaFoldDB" id="A0A7U2HW74"/>
<protein>
    <submittedName>
        <fullName evidence="2">Uncharacterized protein</fullName>
    </submittedName>
</protein>
<dbReference type="VEuPathDB" id="FungiDB:JI435_425330"/>